<dbReference type="Proteomes" id="UP001224674">
    <property type="component" value="Chromosome"/>
</dbReference>
<evidence type="ECO:0000256" key="4">
    <source>
        <dbReference type="ARBA" id="ARBA00022741"/>
    </source>
</evidence>
<keyword evidence="2" id="KW-1003">Cell membrane</keyword>
<dbReference type="GO" id="GO:0043190">
    <property type="term" value="C:ATP-binding cassette (ABC) transporter complex"/>
    <property type="evidence" value="ECO:0007669"/>
    <property type="project" value="InterPro"/>
</dbReference>
<dbReference type="GO" id="GO:0015408">
    <property type="term" value="F:ABC-type ferric iron transporter activity"/>
    <property type="evidence" value="ECO:0007669"/>
    <property type="project" value="InterPro"/>
</dbReference>
<dbReference type="PROSITE" id="PS50893">
    <property type="entry name" value="ABC_TRANSPORTER_2"/>
    <property type="match status" value="1"/>
</dbReference>
<evidence type="ECO:0000256" key="3">
    <source>
        <dbReference type="ARBA" id="ARBA00022496"/>
    </source>
</evidence>
<dbReference type="FunFam" id="3.40.50.300:FF:000425">
    <property type="entry name" value="Probable ABC transporter, ATP-binding subunit"/>
    <property type="match status" value="1"/>
</dbReference>
<organism evidence="11 12">
    <name type="scientific">Auritidibacter ignavus</name>
    <dbReference type="NCBI Taxonomy" id="678932"/>
    <lineage>
        <taxon>Bacteria</taxon>
        <taxon>Bacillati</taxon>
        <taxon>Actinomycetota</taxon>
        <taxon>Actinomycetes</taxon>
        <taxon>Micrococcales</taxon>
        <taxon>Micrococcaceae</taxon>
        <taxon>Auritidibacter</taxon>
    </lineage>
</organism>
<dbReference type="Gene3D" id="3.40.50.300">
    <property type="entry name" value="P-loop containing nucleotide triphosphate hydrolases"/>
    <property type="match status" value="1"/>
</dbReference>
<dbReference type="AlphaFoldDB" id="A0AAJ6DDD3"/>
<accession>A0AAJ6DDD3</accession>
<dbReference type="RefSeq" id="WP_279675392.1">
    <property type="nucleotide sequence ID" value="NZ_CP122566.1"/>
</dbReference>
<dbReference type="InterPro" id="IPR013611">
    <property type="entry name" value="Transp-assoc_OB_typ2"/>
</dbReference>
<protein>
    <recommendedName>
        <fullName evidence="9">ABC-type quaternary amine transporter</fullName>
        <ecNumber evidence="9">7.6.2.9</ecNumber>
    </recommendedName>
</protein>
<dbReference type="GO" id="GO:0016887">
    <property type="term" value="F:ATP hydrolysis activity"/>
    <property type="evidence" value="ECO:0007669"/>
    <property type="project" value="InterPro"/>
</dbReference>
<dbReference type="InterPro" id="IPR050093">
    <property type="entry name" value="ABC_SmlMolc_Importer"/>
</dbReference>
<evidence type="ECO:0000256" key="1">
    <source>
        <dbReference type="ARBA" id="ARBA00022448"/>
    </source>
</evidence>
<dbReference type="Pfam" id="PF00005">
    <property type="entry name" value="ABC_tran"/>
    <property type="match status" value="1"/>
</dbReference>
<evidence type="ECO:0000256" key="7">
    <source>
        <dbReference type="ARBA" id="ARBA00023065"/>
    </source>
</evidence>
<evidence type="ECO:0000256" key="9">
    <source>
        <dbReference type="ARBA" id="ARBA00066388"/>
    </source>
</evidence>
<evidence type="ECO:0000256" key="5">
    <source>
        <dbReference type="ARBA" id="ARBA00022840"/>
    </source>
</evidence>
<dbReference type="SUPFAM" id="SSF52540">
    <property type="entry name" value="P-loop containing nucleoside triphosphate hydrolases"/>
    <property type="match status" value="1"/>
</dbReference>
<feature type="domain" description="ABC transporter" evidence="10">
    <location>
        <begin position="12"/>
        <end position="249"/>
    </location>
</feature>
<keyword evidence="8" id="KW-0472">Membrane</keyword>
<dbReference type="InterPro" id="IPR027417">
    <property type="entry name" value="P-loop_NTPase"/>
</dbReference>
<evidence type="ECO:0000259" key="10">
    <source>
        <dbReference type="PROSITE" id="PS50893"/>
    </source>
</evidence>
<dbReference type="PROSITE" id="PS00211">
    <property type="entry name" value="ABC_TRANSPORTER_1"/>
    <property type="match status" value="1"/>
</dbReference>
<dbReference type="Pfam" id="PF08402">
    <property type="entry name" value="TOBE_2"/>
    <property type="match status" value="1"/>
</dbReference>
<sequence length="371" mass="40141">MTSSSDYPTEGLRLDGIGAKYGTDDWALHNISLKVGKGTTLAVLGPSGCGKSTLLKIVAGSLRPAAGTISMAGETISSPARQVPTERRGLGMVFQDYALWPHLNVRQTIGYGLKYGRNKTDSQLRTRRVAELMEMLQLSGLENRKPGELSGGQQQRVSIARALATRPSLLLFDEPLSNLDASLRDEMREELKQLFSVIDTTVLYVTHDITEALSLADKILVLHEGERVQLAKPEDLFTAPASGWVANITGFTTRLELDRLDISTSPTSSSTALLNDKEIVGRWCGPGEDGGGRSDEPVAYIHPDAVTLSENSDGIAGTVVSCNFEGRQYRIRVRLHDQRDLIATTTSNFDVGQSVSANIEANGAVFFGSMS</sequence>
<evidence type="ECO:0000256" key="2">
    <source>
        <dbReference type="ARBA" id="ARBA00022475"/>
    </source>
</evidence>
<dbReference type="SMART" id="SM00382">
    <property type="entry name" value="AAA"/>
    <property type="match status" value="1"/>
</dbReference>
<dbReference type="InterPro" id="IPR017871">
    <property type="entry name" value="ABC_transporter-like_CS"/>
</dbReference>
<dbReference type="InterPro" id="IPR008995">
    <property type="entry name" value="Mo/tungstate-bd_C_term_dom"/>
</dbReference>
<keyword evidence="6" id="KW-0408">Iron</keyword>
<evidence type="ECO:0000256" key="6">
    <source>
        <dbReference type="ARBA" id="ARBA00023004"/>
    </source>
</evidence>
<dbReference type="GO" id="GO:0005524">
    <property type="term" value="F:ATP binding"/>
    <property type="evidence" value="ECO:0007669"/>
    <property type="project" value="UniProtKB-KW"/>
</dbReference>
<keyword evidence="12" id="KW-1185">Reference proteome</keyword>
<keyword evidence="3" id="KW-0410">Iron transport</keyword>
<name>A0AAJ6DDD3_9MICC</name>
<reference evidence="11 12" key="1">
    <citation type="submission" date="2023-03" db="EMBL/GenBank/DDBJ databases">
        <title>Complete genome sequences of several Auritidibacter ignavus strains isolated from ear infections.</title>
        <authorList>
            <person name="Baehr T."/>
            <person name="Baumhoegger A.M."/>
        </authorList>
    </citation>
    <scope>NUCLEOTIDE SEQUENCE [LARGE SCALE GENOMIC DNA]</scope>
    <source>
        <strain evidence="11 12">BABAE-6</strain>
    </source>
</reference>
<dbReference type="SUPFAM" id="SSF50331">
    <property type="entry name" value="MOP-like"/>
    <property type="match status" value="1"/>
</dbReference>
<dbReference type="InterPro" id="IPR015853">
    <property type="entry name" value="ABC_transpr_FbpC"/>
</dbReference>
<dbReference type="PANTHER" id="PTHR42781:SF4">
    <property type="entry name" value="SPERMIDINE_PUTRESCINE IMPORT ATP-BINDING PROTEIN POTA"/>
    <property type="match status" value="1"/>
</dbReference>
<dbReference type="PANTHER" id="PTHR42781">
    <property type="entry name" value="SPERMIDINE/PUTRESCINE IMPORT ATP-BINDING PROTEIN POTA"/>
    <property type="match status" value="1"/>
</dbReference>
<keyword evidence="4" id="KW-0547">Nucleotide-binding</keyword>
<dbReference type="CDD" id="cd03259">
    <property type="entry name" value="ABC_Carb_Solutes_like"/>
    <property type="match status" value="1"/>
</dbReference>
<keyword evidence="7" id="KW-0406">Ion transport</keyword>
<dbReference type="GO" id="GO:0015418">
    <property type="term" value="F:ABC-type quaternary ammonium compound transporting activity"/>
    <property type="evidence" value="ECO:0007669"/>
    <property type="project" value="UniProtKB-EC"/>
</dbReference>
<dbReference type="EMBL" id="CP122566">
    <property type="protein sequence ID" value="WGH94379.1"/>
    <property type="molecule type" value="Genomic_DNA"/>
</dbReference>
<proteinExistence type="predicted"/>
<dbReference type="InterPro" id="IPR003439">
    <property type="entry name" value="ABC_transporter-like_ATP-bd"/>
</dbReference>
<gene>
    <name evidence="11" type="ORF">QDX21_06255</name>
</gene>
<keyword evidence="5 11" id="KW-0067">ATP-binding</keyword>
<dbReference type="InterPro" id="IPR003593">
    <property type="entry name" value="AAA+_ATPase"/>
</dbReference>
<keyword evidence="1" id="KW-0813">Transport</keyword>
<dbReference type="EC" id="7.6.2.9" evidence="9"/>
<evidence type="ECO:0000256" key="8">
    <source>
        <dbReference type="ARBA" id="ARBA00023136"/>
    </source>
</evidence>
<evidence type="ECO:0000313" key="12">
    <source>
        <dbReference type="Proteomes" id="UP001224674"/>
    </source>
</evidence>
<evidence type="ECO:0000313" key="11">
    <source>
        <dbReference type="EMBL" id="WGH94379.1"/>
    </source>
</evidence>